<dbReference type="KEGG" id="mlr:MELLADRAFT_71689"/>
<name>F4RJI3_MELLP</name>
<keyword evidence="3" id="KW-1185">Reference proteome</keyword>
<dbReference type="RefSeq" id="XP_007409394.1">
    <property type="nucleotide sequence ID" value="XM_007409332.1"/>
</dbReference>
<dbReference type="HOGENOM" id="CLU_1971027_0_0_1"/>
<sequence>MSPFDSNNEDDLMRIEDFQSMEDHEDFNPSDVDNVQDHHSKSENEAEEEQEELTQDYSNELNSSSIFNFNNLNSSSGSFSSSINHEMINIGLIEEVVEEDPVLFSTPYQPFWRRWESMFRTLSSGSR</sequence>
<dbReference type="GeneID" id="18931901"/>
<protein>
    <submittedName>
        <fullName evidence="2">Uncharacterized protein</fullName>
    </submittedName>
</protein>
<dbReference type="VEuPathDB" id="FungiDB:MELLADRAFT_71689"/>
<dbReference type="OrthoDB" id="10437468at2759"/>
<proteinExistence type="predicted"/>
<organism evidence="3">
    <name type="scientific">Melampsora larici-populina (strain 98AG31 / pathotype 3-4-7)</name>
    <name type="common">Poplar leaf rust fungus</name>
    <dbReference type="NCBI Taxonomy" id="747676"/>
    <lineage>
        <taxon>Eukaryota</taxon>
        <taxon>Fungi</taxon>
        <taxon>Dikarya</taxon>
        <taxon>Basidiomycota</taxon>
        <taxon>Pucciniomycotina</taxon>
        <taxon>Pucciniomycetes</taxon>
        <taxon>Pucciniales</taxon>
        <taxon>Melampsoraceae</taxon>
        <taxon>Melampsora</taxon>
    </lineage>
</organism>
<dbReference type="EMBL" id="GL883104">
    <property type="protein sequence ID" value="EGG07487.1"/>
    <property type="molecule type" value="Genomic_DNA"/>
</dbReference>
<evidence type="ECO:0000313" key="3">
    <source>
        <dbReference type="Proteomes" id="UP000001072"/>
    </source>
</evidence>
<feature type="region of interest" description="Disordered" evidence="1">
    <location>
        <begin position="1"/>
        <end position="59"/>
    </location>
</feature>
<dbReference type="AlphaFoldDB" id="F4RJI3"/>
<dbReference type="InParanoid" id="F4RJI3"/>
<dbReference type="Proteomes" id="UP000001072">
    <property type="component" value="Unassembled WGS sequence"/>
</dbReference>
<accession>F4RJI3</accession>
<reference evidence="3" key="1">
    <citation type="journal article" date="2011" name="Proc. Natl. Acad. Sci. U.S.A.">
        <title>Obligate biotrophy features unraveled by the genomic analysis of rust fungi.</title>
        <authorList>
            <person name="Duplessis S."/>
            <person name="Cuomo C.A."/>
            <person name="Lin Y.-C."/>
            <person name="Aerts A."/>
            <person name="Tisserant E."/>
            <person name="Veneault-Fourrey C."/>
            <person name="Joly D.L."/>
            <person name="Hacquard S."/>
            <person name="Amselem J."/>
            <person name="Cantarel B.L."/>
            <person name="Chiu R."/>
            <person name="Coutinho P.M."/>
            <person name="Feau N."/>
            <person name="Field M."/>
            <person name="Frey P."/>
            <person name="Gelhaye E."/>
            <person name="Goldberg J."/>
            <person name="Grabherr M.G."/>
            <person name="Kodira C.D."/>
            <person name="Kohler A."/>
            <person name="Kuees U."/>
            <person name="Lindquist E.A."/>
            <person name="Lucas S.M."/>
            <person name="Mago R."/>
            <person name="Mauceli E."/>
            <person name="Morin E."/>
            <person name="Murat C."/>
            <person name="Pangilinan J.L."/>
            <person name="Park R."/>
            <person name="Pearson M."/>
            <person name="Quesneville H."/>
            <person name="Rouhier N."/>
            <person name="Sakthikumar S."/>
            <person name="Salamov A.A."/>
            <person name="Schmutz J."/>
            <person name="Selles B."/>
            <person name="Shapiro H."/>
            <person name="Tanguay P."/>
            <person name="Tuskan G.A."/>
            <person name="Henrissat B."/>
            <person name="Van de Peer Y."/>
            <person name="Rouze P."/>
            <person name="Ellis J.G."/>
            <person name="Dodds P.N."/>
            <person name="Schein J.E."/>
            <person name="Zhong S."/>
            <person name="Hamelin R.C."/>
            <person name="Grigoriev I.V."/>
            <person name="Szabo L.J."/>
            <person name="Martin F."/>
        </authorList>
    </citation>
    <scope>NUCLEOTIDE SEQUENCE [LARGE SCALE GENOMIC DNA]</scope>
    <source>
        <strain evidence="3">98AG31 / pathotype 3-4-7</strain>
    </source>
</reference>
<evidence type="ECO:0000313" key="2">
    <source>
        <dbReference type="EMBL" id="EGG07487.1"/>
    </source>
</evidence>
<feature type="compositionally biased region" description="Basic and acidic residues" evidence="1">
    <location>
        <begin position="35"/>
        <end position="44"/>
    </location>
</feature>
<evidence type="ECO:0000256" key="1">
    <source>
        <dbReference type="SAM" id="MobiDB-lite"/>
    </source>
</evidence>
<gene>
    <name evidence="2" type="ORF">MELLADRAFT_71689</name>
</gene>
<feature type="compositionally biased region" description="Acidic residues" evidence="1">
    <location>
        <begin position="45"/>
        <end position="54"/>
    </location>
</feature>